<dbReference type="InterPro" id="IPR029063">
    <property type="entry name" value="SAM-dependent_MTases_sf"/>
</dbReference>
<dbReference type="PANTHER" id="PTHR43675:SF8">
    <property type="entry name" value="ARSENITE METHYLTRANSFERASE"/>
    <property type="match status" value="1"/>
</dbReference>
<dbReference type="Pfam" id="PF13847">
    <property type="entry name" value="Methyltransf_31"/>
    <property type="match status" value="1"/>
</dbReference>
<dbReference type="InterPro" id="IPR025714">
    <property type="entry name" value="Methyltranfer_dom"/>
</dbReference>
<keyword evidence="1" id="KW-0808">Transferase</keyword>
<keyword evidence="12" id="KW-1185">Reference proteome</keyword>
<evidence type="ECO:0000256" key="6">
    <source>
        <dbReference type="ARBA" id="ARBA00047941"/>
    </source>
</evidence>
<protein>
    <recommendedName>
        <fullName evidence="5">Arsenite methyltransferase</fullName>
        <ecNumber evidence="4">2.1.1.137</ecNumber>
    </recommendedName>
</protein>
<evidence type="ECO:0000313" key="10">
    <source>
        <dbReference type="EMBL" id="CAA7603387.1"/>
    </source>
</evidence>
<reference evidence="10" key="2">
    <citation type="submission" date="2020-01" db="EMBL/GenBank/DDBJ databases">
        <authorList>
            <person name="Hornung B."/>
        </authorList>
    </citation>
    <scope>NUCLEOTIDE SEQUENCE</scope>
    <source>
        <strain evidence="10">PacBioINE</strain>
    </source>
</reference>
<dbReference type="CDD" id="cd02440">
    <property type="entry name" value="AdoMet_MTases"/>
    <property type="match status" value="1"/>
</dbReference>
<comment type="similarity">
    <text evidence="3">Belongs to the methyltransferase superfamily. Arsenite methyltransferase family.</text>
</comment>
<dbReference type="Gene3D" id="3.40.50.150">
    <property type="entry name" value="Vaccinia Virus protein VP39"/>
    <property type="match status" value="1"/>
</dbReference>
<accession>A0A8S0Y0Q8</accession>
<dbReference type="GO" id="GO:0008168">
    <property type="term" value="F:methyltransferase activity"/>
    <property type="evidence" value="ECO:0007669"/>
    <property type="project" value="UniProtKB-KW"/>
</dbReference>
<evidence type="ECO:0000313" key="11">
    <source>
        <dbReference type="EMBL" id="CEJ08314.1"/>
    </source>
</evidence>
<gene>
    <name evidence="11" type="ORF">DEACI_2790</name>
    <name evidence="10" type="ORF">DEACI_4210</name>
</gene>
<evidence type="ECO:0000256" key="8">
    <source>
        <dbReference type="ARBA" id="ARBA00048428"/>
    </source>
</evidence>
<keyword evidence="10" id="KW-0489">Methyltransferase</keyword>
<dbReference type="Proteomes" id="UP001071230">
    <property type="component" value="Unassembled WGS sequence"/>
</dbReference>
<comment type="catalytic activity">
    <reaction evidence="6">
        <text>arsenic triglutathione + [thioredoxin]-dithiol + S-adenosyl-L-methionine + 2 H2O = methylarsonous acid + [thioredoxin]-disulfide + 3 glutathione + S-adenosyl-L-homocysteine + H(+)</text>
        <dbReference type="Rhea" id="RHEA:69460"/>
        <dbReference type="Rhea" id="RHEA-COMP:10698"/>
        <dbReference type="Rhea" id="RHEA-COMP:10700"/>
        <dbReference type="ChEBI" id="CHEBI:15377"/>
        <dbReference type="ChEBI" id="CHEBI:15378"/>
        <dbReference type="ChEBI" id="CHEBI:17826"/>
        <dbReference type="ChEBI" id="CHEBI:29950"/>
        <dbReference type="ChEBI" id="CHEBI:50058"/>
        <dbReference type="ChEBI" id="CHEBI:57856"/>
        <dbReference type="ChEBI" id="CHEBI:57925"/>
        <dbReference type="ChEBI" id="CHEBI:59789"/>
        <dbReference type="ChEBI" id="CHEBI:183640"/>
        <dbReference type="EC" id="2.1.1.137"/>
    </reaction>
</comment>
<evidence type="ECO:0000256" key="3">
    <source>
        <dbReference type="ARBA" id="ARBA00034487"/>
    </source>
</evidence>
<dbReference type="GO" id="GO:0032259">
    <property type="term" value="P:methylation"/>
    <property type="evidence" value="ECO:0007669"/>
    <property type="project" value="UniProtKB-KW"/>
</dbReference>
<sequence>MEMNAMAFDKFAREVFAPTYPLIAAQIKERTGITEGVCLDIGCGGGYLGIALAKITDLSVNLLDNNHDMLRIARKNIIDLGLNARVQTLLGDVDEIPLENQAVNLAVSRGSMFLWKDRKKAFLEIYRVLASGGVAYIGMGFGTAELQEDITAKMAEADKDWVKKAKTIMGEQSVQDFRKILEEAQIPAFEIARDNIGLWITIRKQAPLP</sequence>
<dbReference type="PANTHER" id="PTHR43675">
    <property type="entry name" value="ARSENITE METHYLTRANSFERASE"/>
    <property type="match status" value="1"/>
</dbReference>
<proteinExistence type="inferred from homology"/>
<name>A0A8S0Y0Q8_9FIRM</name>
<evidence type="ECO:0000256" key="7">
    <source>
        <dbReference type="ARBA" id="ARBA00047943"/>
    </source>
</evidence>
<evidence type="ECO:0000313" key="12">
    <source>
        <dbReference type="Proteomes" id="UP001071230"/>
    </source>
</evidence>
<evidence type="ECO:0000256" key="1">
    <source>
        <dbReference type="ARBA" id="ARBA00022679"/>
    </source>
</evidence>
<dbReference type="EC" id="2.1.1.137" evidence="4"/>
<evidence type="ECO:0000256" key="4">
    <source>
        <dbReference type="ARBA" id="ARBA00034521"/>
    </source>
</evidence>
<dbReference type="EMBL" id="CDGJ01000080">
    <property type="protein sequence ID" value="CEJ08314.1"/>
    <property type="molecule type" value="Genomic_DNA"/>
</dbReference>
<dbReference type="SUPFAM" id="SSF53335">
    <property type="entry name" value="S-adenosyl-L-methionine-dependent methyltransferases"/>
    <property type="match status" value="1"/>
</dbReference>
<dbReference type="AlphaFoldDB" id="A0A8S0Y0Q8"/>
<keyword evidence="2" id="KW-0949">S-adenosyl-L-methionine</keyword>
<organism evidence="10">
    <name type="scientific">Acididesulfobacillus acetoxydans</name>
    <dbReference type="NCBI Taxonomy" id="1561005"/>
    <lineage>
        <taxon>Bacteria</taxon>
        <taxon>Bacillati</taxon>
        <taxon>Bacillota</taxon>
        <taxon>Clostridia</taxon>
        <taxon>Eubacteriales</taxon>
        <taxon>Peptococcaceae</taxon>
        <taxon>Acididesulfobacillus</taxon>
    </lineage>
</organism>
<dbReference type="InterPro" id="IPR026669">
    <property type="entry name" value="Arsenite_MeTrfase-like"/>
</dbReference>
<evidence type="ECO:0000256" key="5">
    <source>
        <dbReference type="ARBA" id="ARBA00034545"/>
    </source>
</evidence>
<dbReference type="KEGG" id="aacx:DEACI_4210"/>
<dbReference type="Proteomes" id="UP000836597">
    <property type="component" value="Chromosome"/>
</dbReference>
<comment type="catalytic activity">
    <reaction evidence="7">
        <text>arsenic triglutathione + 2 [thioredoxin]-dithiol + 2 S-adenosyl-L-methionine + H2O = dimethylarsinous acid + 2 [thioredoxin]-disulfide + 3 glutathione + 2 S-adenosyl-L-homocysteine + 2 H(+)</text>
        <dbReference type="Rhea" id="RHEA:69464"/>
        <dbReference type="Rhea" id="RHEA-COMP:10698"/>
        <dbReference type="Rhea" id="RHEA-COMP:10700"/>
        <dbReference type="ChEBI" id="CHEBI:15377"/>
        <dbReference type="ChEBI" id="CHEBI:15378"/>
        <dbReference type="ChEBI" id="CHEBI:23808"/>
        <dbReference type="ChEBI" id="CHEBI:29950"/>
        <dbReference type="ChEBI" id="CHEBI:50058"/>
        <dbReference type="ChEBI" id="CHEBI:57856"/>
        <dbReference type="ChEBI" id="CHEBI:57925"/>
        <dbReference type="ChEBI" id="CHEBI:59789"/>
        <dbReference type="ChEBI" id="CHEBI:183640"/>
        <dbReference type="EC" id="2.1.1.137"/>
    </reaction>
</comment>
<feature type="domain" description="Methyltransferase" evidence="9">
    <location>
        <begin position="37"/>
        <end position="184"/>
    </location>
</feature>
<comment type="catalytic activity">
    <reaction evidence="8">
        <text>arsenic triglutathione + 3 [thioredoxin]-dithiol + 3 S-adenosyl-L-methionine = trimethylarsine + 3 [thioredoxin]-disulfide + 3 glutathione + 3 S-adenosyl-L-homocysteine + 3 H(+)</text>
        <dbReference type="Rhea" id="RHEA:69432"/>
        <dbReference type="Rhea" id="RHEA-COMP:10698"/>
        <dbReference type="Rhea" id="RHEA-COMP:10700"/>
        <dbReference type="ChEBI" id="CHEBI:15378"/>
        <dbReference type="ChEBI" id="CHEBI:27130"/>
        <dbReference type="ChEBI" id="CHEBI:29950"/>
        <dbReference type="ChEBI" id="CHEBI:50058"/>
        <dbReference type="ChEBI" id="CHEBI:57856"/>
        <dbReference type="ChEBI" id="CHEBI:57925"/>
        <dbReference type="ChEBI" id="CHEBI:59789"/>
        <dbReference type="ChEBI" id="CHEBI:183640"/>
        <dbReference type="EC" id="2.1.1.137"/>
    </reaction>
</comment>
<evidence type="ECO:0000259" key="9">
    <source>
        <dbReference type="Pfam" id="PF13847"/>
    </source>
</evidence>
<dbReference type="RefSeq" id="WP_240986599.1">
    <property type="nucleotide sequence ID" value="NZ_CDGJ01000080.1"/>
</dbReference>
<dbReference type="EMBL" id="LR746496">
    <property type="protein sequence ID" value="CAA7603387.1"/>
    <property type="molecule type" value="Genomic_DNA"/>
</dbReference>
<evidence type="ECO:0000256" key="2">
    <source>
        <dbReference type="ARBA" id="ARBA00022691"/>
    </source>
</evidence>
<reference evidence="11" key="1">
    <citation type="submission" date="2014-11" db="EMBL/GenBank/DDBJ databases">
        <authorList>
            <person name="Hornung B.V."/>
        </authorList>
    </citation>
    <scope>NUCLEOTIDE SEQUENCE</scope>
    <source>
        <strain evidence="11">INE</strain>
    </source>
</reference>